<dbReference type="PANTHER" id="PTHR15020:SF48">
    <property type="entry name" value="NAD(P)-BINDING ROSSMANN-FOLD SUPERFAMILY PROTEIN"/>
    <property type="match status" value="1"/>
</dbReference>
<dbReference type="InterPro" id="IPR016040">
    <property type="entry name" value="NAD(P)-bd_dom"/>
</dbReference>
<dbReference type="Gene3D" id="1.25.10.10">
    <property type="entry name" value="Leucine-rich Repeat Variant"/>
    <property type="match status" value="1"/>
</dbReference>
<dbReference type="EMBL" id="SSTD01002571">
    <property type="protein sequence ID" value="TYK27748.1"/>
    <property type="molecule type" value="Genomic_DNA"/>
</dbReference>
<dbReference type="SUPFAM" id="SSF48371">
    <property type="entry name" value="ARM repeat"/>
    <property type="match status" value="1"/>
</dbReference>
<comment type="caution">
    <text evidence="3">The sequence shown here is derived from an EMBL/GenBank/DDBJ whole genome shotgun (WGS) entry which is preliminary data.</text>
</comment>
<evidence type="ECO:0000313" key="4">
    <source>
        <dbReference type="Proteomes" id="UP000321947"/>
    </source>
</evidence>
<gene>
    <name evidence="3" type="ORF">E5676_scaffold225G001030</name>
</gene>
<evidence type="ECO:0000256" key="1">
    <source>
        <dbReference type="SAM" id="MobiDB-lite"/>
    </source>
</evidence>
<evidence type="ECO:0000259" key="2">
    <source>
        <dbReference type="Pfam" id="PF13460"/>
    </source>
</evidence>
<accession>A0A5D3DW84</accession>
<feature type="region of interest" description="Disordered" evidence="1">
    <location>
        <begin position="1"/>
        <end position="80"/>
    </location>
</feature>
<protein>
    <submittedName>
        <fullName evidence="3">Sanguinarine reductase isoform X1</fullName>
    </submittedName>
</protein>
<dbReference type="AlphaFoldDB" id="A0A5D3DW84"/>
<feature type="domain" description="NAD(P)-binding" evidence="2">
    <location>
        <begin position="192"/>
        <end position="399"/>
    </location>
</feature>
<evidence type="ECO:0000313" key="3">
    <source>
        <dbReference type="EMBL" id="TYK27748.1"/>
    </source>
</evidence>
<dbReference type="Pfam" id="PF13460">
    <property type="entry name" value="NAD_binding_10"/>
    <property type="match status" value="1"/>
</dbReference>
<proteinExistence type="predicted"/>
<dbReference type="CDD" id="cd05243">
    <property type="entry name" value="SDR_a5"/>
    <property type="match status" value="1"/>
</dbReference>
<dbReference type="FunFam" id="3.40.50.720:FF:000408">
    <property type="entry name" value="NAD(P)-binding Rossmann-fold superfamily protein"/>
    <property type="match status" value="1"/>
</dbReference>
<dbReference type="Proteomes" id="UP000321947">
    <property type="component" value="Unassembled WGS sequence"/>
</dbReference>
<dbReference type="Pfam" id="PF25786">
    <property type="entry name" value="HEAT_GCN1_C"/>
    <property type="match status" value="1"/>
</dbReference>
<name>A0A5D3DW84_CUCMM</name>
<feature type="compositionally biased region" description="Basic and acidic residues" evidence="1">
    <location>
        <begin position="49"/>
        <end position="80"/>
    </location>
</feature>
<dbReference type="InterPro" id="IPR016024">
    <property type="entry name" value="ARM-type_fold"/>
</dbReference>
<dbReference type="Gene3D" id="3.40.50.720">
    <property type="entry name" value="NAD(P)-binding Rossmann-like Domain"/>
    <property type="match status" value="1"/>
</dbReference>
<dbReference type="InterPro" id="IPR011989">
    <property type="entry name" value="ARM-like"/>
</dbReference>
<dbReference type="InterPro" id="IPR036291">
    <property type="entry name" value="NAD(P)-bd_dom_sf"/>
</dbReference>
<reference evidence="3 4" key="1">
    <citation type="submission" date="2019-08" db="EMBL/GenBank/DDBJ databases">
        <title>Draft genome sequences of two oriental melons (Cucumis melo L. var makuwa).</title>
        <authorList>
            <person name="Kwon S.-Y."/>
        </authorList>
    </citation>
    <scope>NUCLEOTIDE SEQUENCE [LARGE SCALE GENOMIC DNA]</scope>
    <source>
        <strain evidence="4">cv. Chang Bougi</strain>
        <tissue evidence="3">Leaf</tissue>
    </source>
</reference>
<organism evidence="3 4">
    <name type="scientific">Cucumis melo var. makuwa</name>
    <name type="common">Oriental melon</name>
    <dbReference type="NCBI Taxonomy" id="1194695"/>
    <lineage>
        <taxon>Eukaryota</taxon>
        <taxon>Viridiplantae</taxon>
        <taxon>Streptophyta</taxon>
        <taxon>Embryophyta</taxon>
        <taxon>Tracheophyta</taxon>
        <taxon>Spermatophyta</taxon>
        <taxon>Magnoliopsida</taxon>
        <taxon>eudicotyledons</taxon>
        <taxon>Gunneridae</taxon>
        <taxon>Pentapetalae</taxon>
        <taxon>rosids</taxon>
        <taxon>fabids</taxon>
        <taxon>Cucurbitales</taxon>
        <taxon>Cucurbitaceae</taxon>
        <taxon>Benincaseae</taxon>
        <taxon>Cucumis</taxon>
    </lineage>
</organism>
<dbReference type="PANTHER" id="PTHR15020">
    <property type="entry name" value="FLAVIN REDUCTASE-RELATED"/>
    <property type="match status" value="1"/>
</dbReference>
<dbReference type="SUPFAM" id="SSF51735">
    <property type="entry name" value="NAD(P)-binding Rossmann-fold domains"/>
    <property type="match status" value="1"/>
</dbReference>
<sequence length="554" mass="60417">MHWTTTDEGQATKGKRRRANDEGQTTMGKRRWASDDGQVTMAGVGSGVLHERKEKGNGTIRERERIDGGEKGKQRGRGKGKEWHFFPSSLFLLSVSSMATITNLSLSYIPRFPHPPTIFHTTFQTLPLFTLPPLCSSSSFDNQLRNSISSYRLRSPAIRAINQEVVQTPSSESTRDSKTDPVASSKLVLVVGGSGGVGQLVAAALLDRNVKLRLLLRDPEKATTLFGEQDENLLQVCKGDTRNPEDLDPSIFEGVTHVICCTGTTAFPSRRWDGDNTPERVDWEGVRNLISAIPRSVKRVVLVSSIGVTKFNELPWSIMNLFGVLKYKKQGEDFLRDSGLPFTIIRAGRLTDGPYTSYDLNTLLKATAGQRRAVLLGQGDKLVGEASRIVVAEACIQALDINFTEGQAYEINSIEGEGPGNDPKKWSELFRAAGTHSATNLDILTSLVSAVQDDSSEVRRALSAIKAVAKENPSFTVTHASLIGPALVECLRDGSTPVRLAAERCALHCFQLTKGSENVQAAQKFITGLEARQLSKLPEQSDDCEDSDAESASG</sequence>